<name>A0ABC8ZP84_9POAL</name>
<dbReference type="AlphaFoldDB" id="A0ABC8ZP84"/>
<evidence type="ECO:0000256" key="1">
    <source>
        <dbReference type="SAM" id="Phobius"/>
    </source>
</evidence>
<reference evidence="2" key="1">
    <citation type="submission" date="2024-10" db="EMBL/GenBank/DDBJ databases">
        <authorList>
            <person name="Ryan C."/>
        </authorList>
    </citation>
    <scope>NUCLEOTIDE SEQUENCE [LARGE SCALE GENOMIC DNA]</scope>
</reference>
<sequence>MTTATTSCNETSAADNRRLILVCYVIPSCLIVFPILGLMVWMGPVNDDPSFLVRVSDAHGLDPRSSPVLRPEFNLTVRVDNNQDLTTCRDQVTVTVFYGGKVVVGWAEMPDFCVDKQSSMELNVPLSHADVVLNNGQRQRMAVELRSGELELGVEMRMVFPKGRFVDWDSIESHASRSRQLFQVCSVKPEQGYAPCDRILLT</sequence>
<keyword evidence="1" id="KW-0812">Transmembrane</keyword>
<evidence type="ECO:0000313" key="2">
    <source>
        <dbReference type="EMBL" id="CAL4963297.1"/>
    </source>
</evidence>
<gene>
    <name evidence="2" type="ORF">URODEC1_LOCUS46105</name>
</gene>
<keyword evidence="1" id="KW-1133">Transmembrane helix</keyword>
<accession>A0ABC8ZP84</accession>
<feature type="transmembrane region" description="Helical" evidence="1">
    <location>
        <begin position="19"/>
        <end position="42"/>
    </location>
</feature>
<protein>
    <submittedName>
        <fullName evidence="2">Uncharacterized protein</fullName>
    </submittedName>
</protein>
<evidence type="ECO:0000313" key="3">
    <source>
        <dbReference type="Proteomes" id="UP001497457"/>
    </source>
</evidence>
<dbReference type="EMBL" id="OZ075129">
    <property type="protein sequence ID" value="CAL4963297.1"/>
    <property type="molecule type" value="Genomic_DNA"/>
</dbReference>
<keyword evidence="3" id="KW-1185">Reference proteome</keyword>
<dbReference type="PANTHER" id="PTHR33994:SF29">
    <property type="entry name" value="LATE EMBRYOGENESIS ABUNDANT PROTEIN LEA-2 SUBGROUP DOMAIN-CONTAINING PROTEIN"/>
    <property type="match status" value="1"/>
</dbReference>
<organism evidence="2 3">
    <name type="scientific">Urochloa decumbens</name>
    <dbReference type="NCBI Taxonomy" id="240449"/>
    <lineage>
        <taxon>Eukaryota</taxon>
        <taxon>Viridiplantae</taxon>
        <taxon>Streptophyta</taxon>
        <taxon>Embryophyta</taxon>
        <taxon>Tracheophyta</taxon>
        <taxon>Spermatophyta</taxon>
        <taxon>Magnoliopsida</taxon>
        <taxon>Liliopsida</taxon>
        <taxon>Poales</taxon>
        <taxon>Poaceae</taxon>
        <taxon>PACMAD clade</taxon>
        <taxon>Panicoideae</taxon>
        <taxon>Panicodae</taxon>
        <taxon>Paniceae</taxon>
        <taxon>Melinidinae</taxon>
        <taxon>Urochloa</taxon>
    </lineage>
</organism>
<proteinExistence type="predicted"/>
<keyword evidence="1" id="KW-0472">Membrane</keyword>
<dbReference type="PANTHER" id="PTHR33994">
    <property type="entry name" value="OS04G0515000 PROTEIN"/>
    <property type="match status" value="1"/>
</dbReference>
<dbReference type="Proteomes" id="UP001497457">
    <property type="component" value="Chromosome 19rd"/>
</dbReference>